<evidence type="ECO:0008006" key="8">
    <source>
        <dbReference type="Google" id="ProtNLM"/>
    </source>
</evidence>
<keyword evidence="5" id="KW-0472">Membrane</keyword>
<dbReference type="InterPro" id="IPR038479">
    <property type="entry name" value="Transthyretin-like_sf"/>
</dbReference>
<dbReference type="Pfam" id="PF01060">
    <property type="entry name" value="TTR-52"/>
    <property type="match status" value="1"/>
</dbReference>
<dbReference type="Proteomes" id="UP001303046">
    <property type="component" value="Unassembled WGS sequence"/>
</dbReference>
<keyword evidence="4" id="KW-0732">Signal</keyword>
<gene>
    <name evidence="6" type="primary">Necator_chrIII.g9399</name>
    <name evidence="6" type="ORF">RB195_008634</name>
</gene>
<sequence length="189" mass="20980">MSEEKKTGDVIDANDGSSDCFSVKHQMQKSPIFALLSLLALTLAVSAALVGKHSVAARGQLMCGGAPAENVRVRLFRVKQPKKDDLNQMLAETTTGKPGVFLLEGDTNGFPLNETTMQPVLTFYHSCDEDPTKLKKNGYRKFNYNIPGEYVSLGSKPKKTFDFGTLNIQLEFPGEKHDKKFEERKHARV</sequence>
<evidence type="ECO:0000256" key="4">
    <source>
        <dbReference type="ARBA" id="ARBA00022729"/>
    </source>
</evidence>
<protein>
    <recommendedName>
        <fullName evidence="8">Transthyretin-like family protein</fullName>
    </recommendedName>
</protein>
<keyword evidence="3" id="KW-0964">Secreted</keyword>
<comment type="subcellular location">
    <subcellularLocation>
        <location evidence="1">Secreted</location>
    </subcellularLocation>
</comment>
<comment type="caution">
    <text evidence="6">The sequence shown here is derived from an EMBL/GenBank/DDBJ whole genome shotgun (WGS) entry which is preliminary data.</text>
</comment>
<proteinExistence type="inferred from homology"/>
<evidence type="ECO:0000256" key="5">
    <source>
        <dbReference type="SAM" id="Phobius"/>
    </source>
</evidence>
<organism evidence="6 7">
    <name type="scientific">Necator americanus</name>
    <name type="common">Human hookworm</name>
    <dbReference type="NCBI Taxonomy" id="51031"/>
    <lineage>
        <taxon>Eukaryota</taxon>
        <taxon>Metazoa</taxon>
        <taxon>Ecdysozoa</taxon>
        <taxon>Nematoda</taxon>
        <taxon>Chromadorea</taxon>
        <taxon>Rhabditida</taxon>
        <taxon>Rhabditina</taxon>
        <taxon>Rhabditomorpha</taxon>
        <taxon>Strongyloidea</taxon>
        <taxon>Ancylostomatidae</taxon>
        <taxon>Bunostominae</taxon>
        <taxon>Necator</taxon>
    </lineage>
</organism>
<feature type="transmembrane region" description="Helical" evidence="5">
    <location>
        <begin position="32"/>
        <end position="51"/>
    </location>
</feature>
<dbReference type="EMBL" id="JAVFWL010000003">
    <property type="protein sequence ID" value="KAK6740282.1"/>
    <property type="molecule type" value="Genomic_DNA"/>
</dbReference>
<keyword evidence="5" id="KW-0812">Transmembrane</keyword>
<keyword evidence="7" id="KW-1185">Reference proteome</keyword>
<accession>A0ABR1CPK3</accession>
<evidence type="ECO:0000256" key="2">
    <source>
        <dbReference type="ARBA" id="ARBA00010112"/>
    </source>
</evidence>
<comment type="similarity">
    <text evidence="2">Belongs to the nematode transthyretin-like family.</text>
</comment>
<evidence type="ECO:0000256" key="1">
    <source>
        <dbReference type="ARBA" id="ARBA00004613"/>
    </source>
</evidence>
<dbReference type="PANTHER" id="PTHR21700:SF48">
    <property type="entry name" value="TRANSTHYRETIN-LIKE FAMILY PROTEIN"/>
    <property type="match status" value="1"/>
</dbReference>
<evidence type="ECO:0000313" key="7">
    <source>
        <dbReference type="Proteomes" id="UP001303046"/>
    </source>
</evidence>
<keyword evidence="5" id="KW-1133">Transmembrane helix</keyword>
<evidence type="ECO:0000313" key="6">
    <source>
        <dbReference type="EMBL" id="KAK6740282.1"/>
    </source>
</evidence>
<dbReference type="InterPro" id="IPR001534">
    <property type="entry name" value="Transthyretin-like"/>
</dbReference>
<dbReference type="PANTHER" id="PTHR21700">
    <property type="entry name" value="TRANSTHYRETIN-LIKE FAMILY PROTEIN-RELATED"/>
    <property type="match status" value="1"/>
</dbReference>
<evidence type="ECO:0000256" key="3">
    <source>
        <dbReference type="ARBA" id="ARBA00022525"/>
    </source>
</evidence>
<dbReference type="Gene3D" id="2.60.40.3330">
    <property type="match status" value="1"/>
</dbReference>
<name>A0ABR1CPK3_NECAM</name>
<reference evidence="6 7" key="1">
    <citation type="submission" date="2023-08" db="EMBL/GenBank/DDBJ databases">
        <title>A Necator americanus chromosomal reference genome.</title>
        <authorList>
            <person name="Ilik V."/>
            <person name="Petrzelkova K.J."/>
            <person name="Pardy F."/>
            <person name="Fuh T."/>
            <person name="Niatou-Singa F.S."/>
            <person name="Gouil Q."/>
            <person name="Baker L."/>
            <person name="Ritchie M.E."/>
            <person name="Jex A.R."/>
            <person name="Gazzola D."/>
            <person name="Li H."/>
            <person name="Toshio Fujiwara R."/>
            <person name="Zhan B."/>
            <person name="Aroian R.V."/>
            <person name="Pafco B."/>
            <person name="Schwarz E.M."/>
        </authorList>
    </citation>
    <scope>NUCLEOTIDE SEQUENCE [LARGE SCALE GENOMIC DNA]</scope>
    <source>
        <strain evidence="6 7">Aroian</strain>
        <tissue evidence="6">Whole animal</tissue>
    </source>
</reference>